<evidence type="ECO:0000313" key="8">
    <source>
        <dbReference type="EMBL" id="GAD12300.1"/>
    </source>
</evidence>
<organism evidence="8 9">
    <name type="scientific">Geobacillus kaustophilus GBlys</name>
    <dbReference type="NCBI Taxonomy" id="1337888"/>
    <lineage>
        <taxon>Bacteria</taxon>
        <taxon>Bacillati</taxon>
        <taxon>Bacillota</taxon>
        <taxon>Bacilli</taxon>
        <taxon>Bacillales</taxon>
        <taxon>Anoxybacillaceae</taxon>
        <taxon>Geobacillus</taxon>
        <taxon>Geobacillus thermoleovorans group</taxon>
    </lineage>
</organism>
<dbReference type="InterPro" id="IPR038323">
    <property type="entry name" value="ArAE_1_C_sf"/>
</dbReference>
<evidence type="ECO:0000256" key="6">
    <source>
        <dbReference type="SAM" id="Phobius"/>
    </source>
</evidence>
<feature type="transmembrane region" description="Helical" evidence="6">
    <location>
        <begin position="65"/>
        <end position="84"/>
    </location>
</feature>
<evidence type="ECO:0000256" key="4">
    <source>
        <dbReference type="ARBA" id="ARBA00022989"/>
    </source>
</evidence>
<gene>
    <name evidence="8" type="ORF">GBL_0517</name>
</gene>
<dbReference type="EMBL" id="BASG01000003">
    <property type="protein sequence ID" value="GAD12300.1"/>
    <property type="molecule type" value="Genomic_DNA"/>
</dbReference>
<evidence type="ECO:0000256" key="5">
    <source>
        <dbReference type="ARBA" id="ARBA00023136"/>
    </source>
</evidence>
<keyword evidence="3 6" id="KW-0812">Transmembrane</keyword>
<reference evidence="9" key="1">
    <citation type="journal article" date="2013" name="Genome">
        <title>Draft Genome Sequence of Geobacillus kaustophilus GBlys, a Lysogenic Strain with Bacteriophage phiOH2.</title>
        <authorList>
            <person name="Doi K."/>
            <person name="Mori K."/>
            <person name="Martono H."/>
            <person name="Nagayoshi Y."/>
            <person name="Fujino Y."/>
            <person name="Tashiro K."/>
            <person name="Kuhara S."/>
            <person name="Ohshima T."/>
        </authorList>
    </citation>
    <scope>NUCLEOTIDE SEQUENCE [LARGE SCALE GENOMIC DNA]</scope>
    <source>
        <strain evidence="9">GBlys</strain>
    </source>
</reference>
<name>U2X1D3_GEOKU</name>
<dbReference type="PANTHER" id="PTHR40064">
    <property type="entry name" value="MEMBRANE PROTEIN-RELATED"/>
    <property type="match status" value="1"/>
</dbReference>
<feature type="transmembrane region" description="Helical" evidence="6">
    <location>
        <begin position="24"/>
        <end position="53"/>
    </location>
</feature>
<proteinExistence type="predicted"/>
<dbReference type="AlphaFoldDB" id="U2X1D3"/>
<evidence type="ECO:0000259" key="7">
    <source>
        <dbReference type="Pfam" id="PF11728"/>
    </source>
</evidence>
<dbReference type="PANTHER" id="PTHR40064:SF1">
    <property type="entry name" value="MEMBRANE PROTEIN"/>
    <property type="match status" value="1"/>
</dbReference>
<dbReference type="GO" id="GO:0005886">
    <property type="term" value="C:plasma membrane"/>
    <property type="evidence" value="ECO:0007669"/>
    <property type="project" value="UniProtKB-SubCell"/>
</dbReference>
<keyword evidence="4 6" id="KW-1133">Transmembrane helix</keyword>
<evidence type="ECO:0000256" key="1">
    <source>
        <dbReference type="ARBA" id="ARBA00004651"/>
    </source>
</evidence>
<dbReference type="Proteomes" id="UP000016424">
    <property type="component" value="Unassembled WGS sequence"/>
</dbReference>
<evidence type="ECO:0000256" key="3">
    <source>
        <dbReference type="ARBA" id="ARBA00022692"/>
    </source>
</evidence>
<comment type="caution">
    <text evidence="8">The sequence shown here is derived from an EMBL/GenBank/DDBJ whole genome shotgun (WGS) entry which is preliminary data.</text>
</comment>
<protein>
    <submittedName>
        <fullName evidence="8">Transporter, DUF939 family</fullName>
    </submittedName>
</protein>
<dbReference type="Gene3D" id="1.20.120.940">
    <property type="entry name" value="Putative aromatic acid exporter, C-terminal domain"/>
    <property type="match status" value="1"/>
</dbReference>
<feature type="domain" description="Putative aromatic acid exporter C-terminal" evidence="7">
    <location>
        <begin position="158"/>
        <end position="322"/>
    </location>
</feature>
<dbReference type="Pfam" id="PF06081">
    <property type="entry name" value="ArAE_1"/>
    <property type="match status" value="1"/>
</dbReference>
<feature type="transmembrane region" description="Helical" evidence="6">
    <location>
        <begin position="129"/>
        <end position="154"/>
    </location>
</feature>
<evidence type="ECO:0000256" key="2">
    <source>
        <dbReference type="ARBA" id="ARBA00022475"/>
    </source>
</evidence>
<keyword evidence="2" id="KW-1003">Cell membrane</keyword>
<keyword evidence="5 6" id="KW-0472">Membrane</keyword>
<dbReference type="Pfam" id="PF11728">
    <property type="entry name" value="ArAE_1_C"/>
    <property type="match status" value="1"/>
</dbReference>
<dbReference type="InterPro" id="IPR021062">
    <property type="entry name" value="ArAE_1_C"/>
</dbReference>
<comment type="subcellular location">
    <subcellularLocation>
        <location evidence="1">Cell membrane</location>
        <topology evidence="1">Multi-pass membrane protein</topology>
    </subcellularLocation>
</comment>
<accession>U2X1D3</accession>
<evidence type="ECO:0000313" key="9">
    <source>
        <dbReference type="Proteomes" id="UP000016424"/>
    </source>
</evidence>
<dbReference type="InterPro" id="IPR052984">
    <property type="entry name" value="UPF0421"/>
</dbReference>
<sequence length="337" mass="38425">MSAVVDTIKGDGAMKIGYRTLKTAVGAALAIAIAQLIGLHNFASAGIIVILCVQVTKKRSLETARARFAACVVAVGFAALFFTAFGYHPWTIGLLLLLFIPVTVRLKINEGIATSSVIILHLYAAQDITWGLVANEILLVAVGIGVALLMNMYMPSAEKELKEYQRIVEDLFRIILKEIVRYLRTNELDWDGKELPLAAETLDKAKKLAMRHADNQLWRNEDEYVRYFRMRERQLEIIEHMLPLVTSLVYTVEQRMMVADFIDELSDAIHPGNTADRFLRRLAEMREQFKAMPLPKTREQFEERAALFHLVRELERYLIIKSEFHPGNERKPQRLKA</sequence>
<dbReference type="InterPro" id="IPR010343">
    <property type="entry name" value="ArAE_1"/>
</dbReference>